<feature type="region of interest" description="Disordered" evidence="1">
    <location>
        <begin position="81"/>
        <end position="294"/>
    </location>
</feature>
<feature type="compositionally biased region" description="Polar residues" evidence="1">
    <location>
        <begin position="904"/>
        <end position="917"/>
    </location>
</feature>
<evidence type="ECO:0000313" key="2">
    <source>
        <dbReference type="EMBL" id="KAF6754969.1"/>
    </source>
</evidence>
<name>A0A8H6M6P6_9AGAR</name>
<feature type="compositionally biased region" description="Low complexity" evidence="1">
    <location>
        <begin position="824"/>
        <end position="847"/>
    </location>
</feature>
<evidence type="ECO:0000313" key="3">
    <source>
        <dbReference type="Proteomes" id="UP000521943"/>
    </source>
</evidence>
<dbReference type="EMBL" id="JACGCI010000032">
    <property type="protein sequence ID" value="KAF6754969.1"/>
    <property type="molecule type" value="Genomic_DNA"/>
</dbReference>
<dbReference type="Proteomes" id="UP000521943">
    <property type="component" value="Unassembled WGS sequence"/>
</dbReference>
<keyword evidence="3" id="KW-1185">Reference proteome</keyword>
<feature type="region of interest" description="Disordered" evidence="1">
    <location>
        <begin position="34"/>
        <end position="66"/>
    </location>
</feature>
<dbReference type="AlphaFoldDB" id="A0A8H6M6P6"/>
<organism evidence="2 3">
    <name type="scientific">Ephemerocybe angulata</name>
    <dbReference type="NCBI Taxonomy" id="980116"/>
    <lineage>
        <taxon>Eukaryota</taxon>
        <taxon>Fungi</taxon>
        <taxon>Dikarya</taxon>
        <taxon>Basidiomycota</taxon>
        <taxon>Agaricomycotina</taxon>
        <taxon>Agaricomycetes</taxon>
        <taxon>Agaricomycetidae</taxon>
        <taxon>Agaricales</taxon>
        <taxon>Agaricineae</taxon>
        <taxon>Psathyrellaceae</taxon>
        <taxon>Ephemerocybe</taxon>
    </lineage>
</organism>
<feature type="compositionally biased region" description="Polar residues" evidence="1">
    <location>
        <begin position="691"/>
        <end position="701"/>
    </location>
</feature>
<feature type="compositionally biased region" description="Low complexity" evidence="1">
    <location>
        <begin position="702"/>
        <end position="712"/>
    </location>
</feature>
<feature type="region of interest" description="Disordered" evidence="1">
    <location>
        <begin position="333"/>
        <end position="357"/>
    </location>
</feature>
<protein>
    <submittedName>
        <fullName evidence="2">Uncharacterized protein</fullName>
    </submittedName>
</protein>
<reference evidence="2 3" key="1">
    <citation type="submission" date="2020-07" db="EMBL/GenBank/DDBJ databases">
        <title>Comparative genomics of pyrophilous fungi reveals a link between fire events and developmental genes.</title>
        <authorList>
            <consortium name="DOE Joint Genome Institute"/>
            <person name="Steindorff A.S."/>
            <person name="Carver A."/>
            <person name="Calhoun S."/>
            <person name="Stillman K."/>
            <person name="Liu H."/>
            <person name="Lipzen A."/>
            <person name="Pangilinan J."/>
            <person name="Labutti K."/>
            <person name="Bruns T.D."/>
            <person name="Grigoriev I.V."/>
        </authorList>
    </citation>
    <scope>NUCLEOTIDE SEQUENCE [LARGE SCALE GENOMIC DNA]</scope>
    <source>
        <strain evidence="2 3">CBS 144469</strain>
    </source>
</reference>
<feature type="compositionally biased region" description="Acidic residues" evidence="1">
    <location>
        <begin position="178"/>
        <end position="204"/>
    </location>
</feature>
<dbReference type="OrthoDB" id="3063746at2759"/>
<feature type="compositionally biased region" description="Polar residues" evidence="1">
    <location>
        <begin position="221"/>
        <end position="243"/>
    </location>
</feature>
<comment type="caution">
    <text evidence="2">The sequence shown here is derived from an EMBL/GenBank/DDBJ whole genome shotgun (WGS) entry which is preliminary data.</text>
</comment>
<sequence length="992" mass="103347">MPNTSSVYCGHGCCTSRLSPLTNLQTPCRPASLYGPPYGRSVGSRDRGASPYGPSGKRSTAPLPSLLATYRAHTRYTMVSKAGSKPTYAQVASRSPSPVSSRASSPLSEVPDALPPQLEPPFTQAATKVDKGKGRKKATPAKRNAASKVNNEVGPPPKSSASTGFVTKFTPGGGTIEVEVDADVASAEDTDEDAGVGLDPDDSMYQDKAPRNRVKPVLQSIIKTRASNAKSQASSVPAATSPPTRSPGKRRRARTSTIASNSSGSSDNDVAKPSPKRSRCSTPVDDGPLPDMECDVVTDRYEADDAGSDMDVADVDMDVADVDASDCEVDEEYEAMDVQPEEGGGLSDSEGLSDGMASPTALVTTLRSDGEDDYDVQDPFIDDAAVEDVDCITDDASLVSDQDDGEVVGVELSGDKASAAGPNETALPDMAVYPPSDDEDVAPGPSPTPSPRVKRTSSLSKLATKPHEIPLSPAHLAPPPVGAAEPHPPSDDEEVVDPAPSPASSPRPKRTSSSSKPAPKSQPKPSSPALLAPPPARASQRNPPRDDDEGSEPAATPASAPRAKRTSSSSKPATKLQDKRASAAPLAPPPAPAADTQPPSDDEEGIVPAPDPTPTPKAKRTTSSSKPTTNPQVKHAPSTDIAPPPARASEVDPPSVKVEVVDPVPAPTPSTKTKRKSSSSKSATRTRPSTDDGQSTVQTSQPDPSGDPSGSRSKPDVDSKPRPARVSSRNAKPQHSGPPTAPPTTTVPPAAKLTAGSTQKSRSRTAKVTPVATSSAASEVVRPSPPPHLSDNVSGSEETPVAPPAPVAHERKRMTAPTPYADLSKPSPSKKQTTSDTKNVPSSSTSSKGKHKSPTGSVDKQTEAAEVLVSTASSVPVEAGPPVPETAPSEPTKKPVPPKKPRRTFQSVVSKSASGPSKRTGLVGDAYFHKTRTLPDVCQVTDPDLQDPELAQFYAGLPPLLKGYFKLWTDIQGDGYMCFSNWVEYCPDLDFE</sequence>
<accession>A0A8H6M6P6</accession>
<feature type="compositionally biased region" description="Pro residues" evidence="1">
    <location>
        <begin position="520"/>
        <end position="536"/>
    </location>
</feature>
<feature type="region of interest" description="Disordered" evidence="1">
    <location>
        <begin position="395"/>
        <end position="921"/>
    </location>
</feature>
<feature type="compositionally biased region" description="Low complexity" evidence="1">
    <location>
        <begin position="506"/>
        <end position="519"/>
    </location>
</feature>
<evidence type="ECO:0000256" key="1">
    <source>
        <dbReference type="SAM" id="MobiDB-lite"/>
    </source>
</evidence>
<feature type="compositionally biased region" description="Low complexity" evidence="1">
    <location>
        <begin position="91"/>
        <end position="105"/>
    </location>
</feature>
<proteinExistence type="predicted"/>
<gene>
    <name evidence="2" type="ORF">DFP72DRAFT_355771</name>
</gene>